<dbReference type="InterPro" id="IPR009612">
    <property type="entry name" value="IcmF-rel"/>
</dbReference>
<keyword evidence="1" id="KW-1133">Transmembrane helix</keyword>
<reference evidence="6" key="1">
    <citation type="submission" date="2018-06" db="EMBL/GenBank/DDBJ databases">
        <authorList>
            <person name="Zhirakovskaya E."/>
        </authorList>
    </citation>
    <scope>NUCLEOTIDE SEQUENCE</scope>
</reference>
<evidence type="ECO:0000256" key="1">
    <source>
        <dbReference type="SAM" id="Phobius"/>
    </source>
</evidence>
<evidence type="ECO:0000313" key="6">
    <source>
        <dbReference type="EMBL" id="VAW94041.1"/>
    </source>
</evidence>
<dbReference type="CDD" id="cd00882">
    <property type="entry name" value="Ras_like_GTPase"/>
    <property type="match status" value="1"/>
</dbReference>
<dbReference type="PANTHER" id="PTHR36153">
    <property type="entry name" value="INNER MEMBRANE PROTEIN-RELATED"/>
    <property type="match status" value="1"/>
</dbReference>
<dbReference type="InterPro" id="IPR053156">
    <property type="entry name" value="T6SS_TssM-like"/>
</dbReference>
<dbReference type="Pfam" id="PF06761">
    <property type="entry name" value="IcmF-related"/>
    <property type="match status" value="1"/>
</dbReference>
<dbReference type="InterPro" id="IPR017731">
    <property type="entry name" value="TssM1-like"/>
</dbReference>
<feature type="domain" description="Type VI secretion system component TssM1 helical" evidence="5">
    <location>
        <begin position="929"/>
        <end position="1028"/>
    </location>
</feature>
<accession>A0A3B0ZQS5</accession>
<dbReference type="Pfam" id="PF06744">
    <property type="entry name" value="IcmF_C"/>
    <property type="match status" value="1"/>
</dbReference>
<feature type="domain" description="IcmF-related" evidence="3">
    <location>
        <begin position="508"/>
        <end position="804"/>
    </location>
</feature>
<organism evidence="6">
    <name type="scientific">hydrothermal vent metagenome</name>
    <dbReference type="NCBI Taxonomy" id="652676"/>
    <lineage>
        <taxon>unclassified sequences</taxon>
        <taxon>metagenomes</taxon>
        <taxon>ecological metagenomes</taxon>
    </lineage>
</organism>
<evidence type="ECO:0000259" key="4">
    <source>
        <dbReference type="Pfam" id="PF14331"/>
    </source>
</evidence>
<dbReference type="AlphaFoldDB" id="A0A3B0ZQS5"/>
<dbReference type="InterPro" id="IPR025743">
    <property type="entry name" value="TssM1_N"/>
</dbReference>
<feature type="transmembrane region" description="Helical" evidence="1">
    <location>
        <begin position="454"/>
        <end position="471"/>
    </location>
</feature>
<proteinExistence type="predicted"/>
<dbReference type="InterPro" id="IPR048677">
    <property type="entry name" value="TssM1_hel"/>
</dbReference>
<dbReference type="Gene3D" id="3.40.50.300">
    <property type="entry name" value="P-loop containing nucleotide triphosphate hydrolases"/>
    <property type="match status" value="1"/>
</dbReference>
<feature type="transmembrane region" description="Helical" evidence="1">
    <location>
        <begin position="12"/>
        <end position="33"/>
    </location>
</feature>
<gene>
    <name evidence="6" type="ORF">MNBD_GAMMA20-1036</name>
</gene>
<dbReference type="EMBL" id="UOFU01000042">
    <property type="protein sequence ID" value="VAW94041.1"/>
    <property type="molecule type" value="Genomic_DNA"/>
</dbReference>
<feature type="domain" description="Type VI secretion system IcmF C-terminal" evidence="2">
    <location>
        <begin position="1036"/>
        <end position="1140"/>
    </location>
</feature>
<protein>
    <submittedName>
        <fullName evidence="6">IcmF-related protein</fullName>
    </submittedName>
</protein>
<dbReference type="NCBIfam" id="TIGR03348">
    <property type="entry name" value="VI_IcmF"/>
    <property type="match status" value="1"/>
</dbReference>
<feature type="domain" description="Type VI secretion system component TssM1 N-terminal" evidence="4">
    <location>
        <begin position="200"/>
        <end position="458"/>
    </location>
</feature>
<dbReference type="SUPFAM" id="SSF52540">
    <property type="entry name" value="P-loop containing nucleoside triphosphate hydrolases"/>
    <property type="match status" value="1"/>
</dbReference>
<evidence type="ECO:0000259" key="2">
    <source>
        <dbReference type="Pfam" id="PF06744"/>
    </source>
</evidence>
<feature type="transmembrane region" description="Helical" evidence="1">
    <location>
        <begin position="45"/>
        <end position="63"/>
    </location>
</feature>
<dbReference type="PANTHER" id="PTHR36153:SF1">
    <property type="entry name" value="TYPE VI SECRETION SYSTEM COMPONENT TSSM1"/>
    <property type="match status" value="1"/>
</dbReference>
<keyword evidence="1" id="KW-0812">Transmembrane</keyword>
<dbReference type="Pfam" id="PF14331">
    <property type="entry name" value="IcmF-related_N"/>
    <property type="match status" value="1"/>
</dbReference>
<dbReference type="Pfam" id="PF21070">
    <property type="entry name" value="IcmF_helical"/>
    <property type="match status" value="1"/>
</dbReference>
<evidence type="ECO:0000259" key="5">
    <source>
        <dbReference type="Pfam" id="PF21070"/>
    </source>
</evidence>
<dbReference type="InterPro" id="IPR027417">
    <property type="entry name" value="P-loop_NTPase"/>
</dbReference>
<sequence length="1159" mass="131979">MKRLFQFLSQKWIISLVGIIALVVLIWFGGPYLGIAESKPLASPFNRLLAILILIVIWGANNFRLRIKATQANDQMIDTLVATPEPPQETATDVSAEEVAVLKQRFEEATQHLKQTSLKDRLFGKQYLYDLPWYIIIGPPGCGKTTLLENSGLEFPLARYQNEKKVSGIGGTRNCDWWFTDDAVLLDTAGRYTTQDSDASVDSGAWLGFLDLLRKHRPRRPLNGIIVALSAEELLTSSEQERELHARTIRQRIQELYTQLGTELPVYFLVTKIDLLAGFTEFFDDLNIEERAQVWGTTFSQNDSRQSRDLGALFATEFDALSEKLNARELWRIYQERDQSRRRLIHGFSQQMAGLKPLLESFIQKTFNPSRFESNPWLRGVYFTSGTQQGSPIDRVMNVLAGAFGLSLQALPAYRGRPRSYFINRFFRDILFQETELAGANIRYERQRLWLQRGAYAGALILTVMVIFFWATSFTRNGLWMDKIEASVENYQQIASSLPARPDPRDILQTLQAAKEITLVYNAGSKTPWFMGMGLYQGYKLGDAAERAYERALQQFLIPNIKARLEGEMGEERRNPEELRQLLSIYMMLISPDTLDAKTFRPWVKTGWEQQLNEQTEIRDRLLGHLDTLLLTQLPPQTPNQPLIARAQRVVCELPLTHQIYARLKQQASANVDDYDFARLGKQVTKILVSKGDKRISVPGFYTFTGYHEILDAEGINTARLTIAENRRICADKQDELATADPEALLRHVRNQYFDDYVDHWDEFLSNIELTNIRNLNHAAETLETLSGRESPLELFIKAISEQTLLEGAKLKGILGHFDVTQDLSKPGNAVERTYAPLHQLLQSQDDKPSAIDTIRSQLRDLYDYTAEISDSSDQSEAAFEAAKARMGQSKKDAIRELRTTARKLPKPVAGIVKSAATQSWGTVLGSARAHINTVWRSSVLREYRASIENRYPIFTKGQQQTALADFGNFFGESGSIDNFTKTYLTPFVDTRRWRLRVVDERSLGLSNKALAQLKRATQVREMFFQDGGNQVSVHFKLKPMYLDASVKRFLIDLTDKRLSYQHGPPRSSAIEWPGPDNNNRARIIFERIGAGSFSITKDGPWAWFKLLDVSDTERRSNDQVIIHFTTAGLKASYQLQAGSVTNPFSSNDFTRFRSPERL</sequence>
<dbReference type="InterPro" id="IPR010623">
    <property type="entry name" value="IcmF_C"/>
</dbReference>
<evidence type="ECO:0000259" key="3">
    <source>
        <dbReference type="Pfam" id="PF06761"/>
    </source>
</evidence>
<name>A0A3B0ZQS5_9ZZZZ</name>
<keyword evidence="1" id="KW-0472">Membrane</keyword>